<feature type="coiled-coil region" evidence="1">
    <location>
        <begin position="11"/>
        <end position="56"/>
    </location>
</feature>
<proteinExistence type="predicted"/>
<dbReference type="RefSeq" id="WP_377491084.1">
    <property type="nucleotide sequence ID" value="NZ_JBHMDO010000010.1"/>
</dbReference>
<dbReference type="EMBL" id="JBHMDO010000010">
    <property type="protein sequence ID" value="MFB9325377.1"/>
    <property type="molecule type" value="Genomic_DNA"/>
</dbReference>
<sequence>MLDQLESNYDCANASSDLHQLKQQLDALYAAEDSSSTEQQEAINRLENQIRFIANKCDIPSAKG</sequence>
<organism evidence="2 3">
    <name type="scientific">Paenibacillus aurantiacus</name>
    <dbReference type="NCBI Taxonomy" id="1936118"/>
    <lineage>
        <taxon>Bacteria</taxon>
        <taxon>Bacillati</taxon>
        <taxon>Bacillota</taxon>
        <taxon>Bacilli</taxon>
        <taxon>Bacillales</taxon>
        <taxon>Paenibacillaceae</taxon>
        <taxon>Paenibacillus</taxon>
    </lineage>
</organism>
<dbReference type="Proteomes" id="UP001589747">
    <property type="component" value="Unassembled WGS sequence"/>
</dbReference>
<name>A0ABV5KJH2_9BACL</name>
<evidence type="ECO:0000313" key="2">
    <source>
        <dbReference type="EMBL" id="MFB9325377.1"/>
    </source>
</evidence>
<reference evidence="2 3" key="1">
    <citation type="submission" date="2024-09" db="EMBL/GenBank/DDBJ databases">
        <authorList>
            <person name="Sun Q."/>
            <person name="Mori K."/>
        </authorList>
    </citation>
    <scope>NUCLEOTIDE SEQUENCE [LARGE SCALE GENOMIC DNA]</scope>
    <source>
        <strain evidence="2 3">TISTR 2452</strain>
    </source>
</reference>
<keyword evidence="1" id="KW-0175">Coiled coil</keyword>
<keyword evidence="3" id="KW-1185">Reference proteome</keyword>
<gene>
    <name evidence="2" type="ORF">ACFFSY_05500</name>
</gene>
<protein>
    <submittedName>
        <fullName evidence="2">DUF2524 domain-containing protein</fullName>
    </submittedName>
</protein>
<evidence type="ECO:0000313" key="3">
    <source>
        <dbReference type="Proteomes" id="UP001589747"/>
    </source>
</evidence>
<comment type="caution">
    <text evidence="2">The sequence shown here is derived from an EMBL/GenBank/DDBJ whole genome shotgun (WGS) entry which is preliminary data.</text>
</comment>
<accession>A0ABV5KJH2</accession>
<evidence type="ECO:0000256" key="1">
    <source>
        <dbReference type="SAM" id="Coils"/>
    </source>
</evidence>